<keyword evidence="3" id="KW-1185">Reference proteome</keyword>
<dbReference type="EMBL" id="PDCK01000039">
    <property type="protein sequence ID" value="PRQ56108.1"/>
    <property type="molecule type" value="Genomic_DNA"/>
</dbReference>
<dbReference type="AlphaFoldDB" id="A0A2P6SBP6"/>
<evidence type="ECO:0000256" key="1">
    <source>
        <dbReference type="SAM" id="Phobius"/>
    </source>
</evidence>
<accession>A0A2P6SBP6</accession>
<feature type="transmembrane region" description="Helical" evidence="1">
    <location>
        <begin position="20"/>
        <end position="44"/>
    </location>
</feature>
<keyword evidence="1" id="KW-0812">Transmembrane</keyword>
<gene>
    <name evidence="2" type="ORF">RchiOBHm_Chr1g0332141</name>
</gene>
<dbReference type="Gramene" id="PRQ56108">
    <property type="protein sequence ID" value="PRQ56108"/>
    <property type="gene ID" value="RchiOBHm_Chr1g0332141"/>
</dbReference>
<sequence>MAEGGVDSFVFLHSHSLPLLTSYFPILLLAFFFFFFFFFGVGGLRGIEELDILHYRG</sequence>
<dbReference type="Proteomes" id="UP000238479">
    <property type="component" value="Chromosome 1"/>
</dbReference>
<evidence type="ECO:0008006" key="4">
    <source>
        <dbReference type="Google" id="ProtNLM"/>
    </source>
</evidence>
<name>A0A2P6SBP6_ROSCH</name>
<protein>
    <recommendedName>
        <fullName evidence="4">Transmembrane protein</fullName>
    </recommendedName>
</protein>
<evidence type="ECO:0000313" key="2">
    <source>
        <dbReference type="EMBL" id="PRQ56108.1"/>
    </source>
</evidence>
<keyword evidence="1" id="KW-1133">Transmembrane helix</keyword>
<keyword evidence="1" id="KW-0472">Membrane</keyword>
<reference evidence="2 3" key="1">
    <citation type="journal article" date="2018" name="Nat. Genet.">
        <title>The Rosa genome provides new insights in the design of modern roses.</title>
        <authorList>
            <person name="Bendahmane M."/>
        </authorList>
    </citation>
    <scope>NUCLEOTIDE SEQUENCE [LARGE SCALE GENOMIC DNA]</scope>
    <source>
        <strain evidence="3">cv. Old Blush</strain>
    </source>
</reference>
<evidence type="ECO:0000313" key="3">
    <source>
        <dbReference type="Proteomes" id="UP000238479"/>
    </source>
</evidence>
<comment type="caution">
    <text evidence="2">The sequence shown here is derived from an EMBL/GenBank/DDBJ whole genome shotgun (WGS) entry which is preliminary data.</text>
</comment>
<proteinExistence type="predicted"/>
<organism evidence="2 3">
    <name type="scientific">Rosa chinensis</name>
    <name type="common">China rose</name>
    <dbReference type="NCBI Taxonomy" id="74649"/>
    <lineage>
        <taxon>Eukaryota</taxon>
        <taxon>Viridiplantae</taxon>
        <taxon>Streptophyta</taxon>
        <taxon>Embryophyta</taxon>
        <taxon>Tracheophyta</taxon>
        <taxon>Spermatophyta</taxon>
        <taxon>Magnoliopsida</taxon>
        <taxon>eudicotyledons</taxon>
        <taxon>Gunneridae</taxon>
        <taxon>Pentapetalae</taxon>
        <taxon>rosids</taxon>
        <taxon>fabids</taxon>
        <taxon>Rosales</taxon>
        <taxon>Rosaceae</taxon>
        <taxon>Rosoideae</taxon>
        <taxon>Rosoideae incertae sedis</taxon>
        <taxon>Rosa</taxon>
    </lineage>
</organism>